<dbReference type="Gene3D" id="3.40.50.300">
    <property type="entry name" value="P-loop containing nucleotide triphosphate hydrolases"/>
    <property type="match status" value="2"/>
</dbReference>
<keyword evidence="3" id="KW-0067">ATP-binding</keyword>
<dbReference type="InterPro" id="IPR050168">
    <property type="entry name" value="AAA_ATPase_domain"/>
</dbReference>
<evidence type="ECO:0000313" key="5">
    <source>
        <dbReference type="EMBL" id="KAK0977404.1"/>
    </source>
</evidence>
<gene>
    <name evidence="5" type="primary">AFG2_2</name>
    <name evidence="5" type="ORF">LTR91_013317</name>
</gene>
<dbReference type="PANTHER" id="PTHR23077:SF27">
    <property type="entry name" value="ATPASE FAMILY GENE 2 PROTEIN HOMOLOG A"/>
    <property type="match status" value="1"/>
</dbReference>
<evidence type="ECO:0000313" key="6">
    <source>
        <dbReference type="Proteomes" id="UP001175353"/>
    </source>
</evidence>
<dbReference type="InterPro" id="IPR027417">
    <property type="entry name" value="P-loop_NTPase"/>
</dbReference>
<dbReference type="Gene3D" id="1.10.8.60">
    <property type="match status" value="2"/>
</dbReference>
<accession>A0AAN6QPS3</accession>
<reference evidence="5" key="1">
    <citation type="submission" date="2023-06" db="EMBL/GenBank/DDBJ databases">
        <title>Black Yeasts Isolated from many extreme environments.</title>
        <authorList>
            <person name="Coleine C."/>
            <person name="Stajich J.E."/>
            <person name="Selbmann L."/>
        </authorList>
    </citation>
    <scope>NUCLEOTIDE SEQUENCE</scope>
    <source>
        <strain evidence="5">CCFEE 5200</strain>
    </source>
</reference>
<dbReference type="Pfam" id="PF00004">
    <property type="entry name" value="AAA"/>
    <property type="match status" value="2"/>
</dbReference>
<dbReference type="InterPro" id="IPR041569">
    <property type="entry name" value="AAA_lid_3"/>
</dbReference>
<dbReference type="PROSITE" id="PS00674">
    <property type="entry name" value="AAA"/>
    <property type="match status" value="1"/>
</dbReference>
<dbReference type="Pfam" id="PF17862">
    <property type="entry name" value="AAA_lid_3"/>
    <property type="match status" value="1"/>
</dbReference>
<name>A0AAN6QPS3_9PEZI</name>
<dbReference type="InterPro" id="IPR003960">
    <property type="entry name" value="ATPase_AAA_CS"/>
</dbReference>
<evidence type="ECO:0000256" key="1">
    <source>
        <dbReference type="ARBA" id="ARBA00022737"/>
    </source>
</evidence>
<evidence type="ECO:0000256" key="2">
    <source>
        <dbReference type="ARBA" id="ARBA00022741"/>
    </source>
</evidence>
<dbReference type="GO" id="GO:0005524">
    <property type="term" value="F:ATP binding"/>
    <property type="evidence" value="ECO:0007669"/>
    <property type="project" value="UniProtKB-KW"/>
</dbReference>
<dbReference type="PANTHER" id="PTHR23077">
    <property type="entry name" value="AAA-FAMILY ATPASE"/>
    <property type="match status" value="1"/>
</dbReference>
<keyword evidence="1" id="KW-0677">Repeat</keyword>
<evidence type="ECO:0000256" key="3">
    <source>
        <dbReference type="ARBA" id="ARBA00022840"/>
    </source>
</evidence>
<dbReference type="SUPFAM" id="SSF52540">
    <property type="entry name" value="P-loop containing nucleoside triphosphate hydrolases"/>
    <property type="match status" value="2"/>
</dbReference>
<protein>
    <submittedName>
        <fullName evidence="5">AAA+-type ATPase</fullName>
    </submittedName>
</protein>
<keyword evidence="6" id="KW-1185">Reference proteome</keyword>
<dbReference type="InterPro" id="IPR003959">
    <property type="entry name" value="ATPase_AAA_core"/>
</dbReference>
<evidence type="ECO:0000259" key="4">
    <source>
        <dbReference type="SMART" id="SM00382"/>
    </source>
</evidence>
<feature type="domain" description="AAA+ ATPase" evidence="4">
    <location>
        <begin position="558"/>
        <end position="692"/>
    </location>
</feature>
<organism evidence="5 6">
    <name type="scientific">Friedmanniomyces endolithicus</name>
    <dbReference type="NCBI Taxonomy" id="329885"/>
    <lineage>
        <taxon>Eukaryota</taxon>
        <taxon>Fungi</taxon>
        <taxon>Dikarya</taxon>
        <taxon>Ascomycota</taxon>
        <taxon>Pezizomycotina</taxon>
        <taxon>Dothideomycetes</taxon>
        <taxon>Dothideomycetidae</taxon>
        <taxon>Mycosphaerellales</taxon>
        <taxon>Teratosphaeriaceae</taxon>
        <taxon>Friedmanniomyces</taxon>
    </lineage>
</organism>
<dbReference type="InterPro" id="IPR003593">
    <property type="entry name" value="AAA+_ATPase"/>
</dbReference>
<dbReference type="Proteomes" id="UP001175353">
    <property type="component" value="Unassembled WGS sequence"/>
</dbReference>
<sequence>MATLPYFNPLRMHPPNGQNSHHSFMADPSSFVVRLLPSSGLEGAFRVHLSPESLERLDLKVGELCQMSGESGKGYGIAWRATDKMGNSPRLRPAKMTDTLRAAFVFKEGSHVTITKTTATIVHADKVTLTDVTPSDYANPPDVEDGRWRGRATYTLLESEAIATGATFDVSAKKRLKKRFYVEHVQTANVVGPSLFYCDDKTVITISDQAVEPALPNGLSVRSLLDTSKIGGLVAQVQELNKHLDYVLNRSHDSAVVTSTPAIARHVLLHGFEGTGKSLLIKQIRMTRACKVFDLELDGSFTKVQAHVKNVFREAIAAAPSVILIDDLEAEISNDQKPLTRLLARELDKLTGTSVVVVAATRSLTNIDGTLVRGDRFCGQIELPIPDTAARREILSVLLEGVPEREALAIAVSHKTHGFTGSDLSVLVNNATWHAIHHEDHEDWISVHARMSVLNGVPNAQVDGSVHSQATTEVEQATQQLASFAAGERGRVMSPMLEDFSFALDHVRPTALREVFLEKPKVHWSDIGGSEAIKQRFDEAIGLPLQHADLFARYCIRPSKGILLYGPPGCSKTMTAQAVATMYDLNFISVKGAELISMYVGESERAVREVFRKARQAAPCVIFFDEIDAIGSEREGATKGLNVLTTLLNEMDGFEAMHDVLILAATNKPEVLDSALLRAGRFDSHVYVGLPTAEARRGILDIALVGLPKPVAAVDYEQLIGETEGYSGAEIVRICNVAKMGLVKRVIAGGSTSSARAICRDDFETAFGQVKKGITREMLRGYEGFAARAAEK</sequence>
<dbReference type="AlphaFoldDB" id="A0AAN6QPS3"/>
<dbReference type="SMART" id="SM00382">
    <property type="entry name" value="AAA"/>
    <property type="match status" value="2"/>
</dbReference>
<dbReference type="EMBL" id="JAUJLE010000134">
    <property type="protein sequence ID" value="KAK0977404.1"/>
    <property type="molecule type" value="Genomic_DNA"/>
</dbReference>
<dbReference type="GO" id="GO:0016887">
    <property type="term" value="F:ATP hydrolysis activity"/>
    <property type="evidence" value="ECO:0007669"/>
    <property type="project" value="InterPro"/>
</dbReference>
<comment type="caution">
    <text evidence="5">The sequence shown here is derived from an EMBL/GenBank/DDBJ whole genome shotgun (WGS) entry which is preliminary data.</text>
</comment>
<dbReference type="GO" id="GO:0005737">
    <property type="term" value="C:cytoplasm"/>
    <property type="evidence" value="ECO:0007669"/>
    <property type="project" value="TreeGrafter"/>
</dbReference>
<dbReference type="FunFam" id="3.40.50.300:FF:000018">
    <property type="entry name" value="Cell division control 48"/>
    <property type="match status" value="1"/>
</dbReference>
<feature type="domain" description="AAA+ ATPase" evidence="4">
    <location>
        <begin position="263"/>
        <end position="387"/>
    </location>
</feature>
<keyword evidence="2" id="KW-0547">Nucleotide-binding</keyword>
<proteinExistence type="predicted"/>